<comment type="caution">
    <text evidence="4">The sequence shown here is derived from an EMBL/GenBank/DDBJ whole genome shotgun (WGS) entry which is preliminary data.</text>
</comment>
<keyword evidence="5" id="KW-1185">Reference proteome</keyword>
<dbReference type="InterPro" id="IPR000160">
    <property type="entry name" value="GGDEF_dom"/>
</dbReference>
<evidence type="ECO:0000313" key="5">
    <source>
        <dbReference type="Proteomes" id="UP001595617"/>
    </source>
</evidence>
<dbReference type="InterPro" id="IPR050469">
    <property type="entry name" value="Diguanylate_Cyclase"/>
</dbReference>
<protein>
    <recommendedName>
        <fullName evidence="1">diguanylate cyclase</fullName>
        <ecNumber evidence="1">2.7.7.65</ecNumber>
    </recommendedName>
</protein>
<comment type="catalytic activity">
    <reaction evidence="2">
        <text>2 GTP = 3',3'-c-di-GMP + 2 diphosphate</text>
        <dbReference type="Rhea" id="RHEA:24898"/>
        <dbReference type="ChEBI" id="CHEBI:33019"/>
        <dbReference type="ChEBI" id="CHEBI:37565"/>
        <dbReference type="ChEBI" id="CHEBI:58805"/>
        <dbReference type="EC" id="2.7.7.65"/>
    </reaction>
</comment>
<dbReference type="InterPro" id="IPR029787">
    <property type="entry name" value="Nucleotide_cyclase"/>
</dbReference>
<keyword evidence="4" id="KW-0548">Nucleotidyltransferase</keyword>
<dbReference type="EMBL" id="JBHRYR010000003">
    <property type="protein sequence ID" value="MFC3853753.1"/>
    <property type="molecule type" value="Genomic_DNA"/>
</dbReference>
<dbReference type="NCBIfam" id="NF038266">
    <property type="entry name" value="diguan_SiaD"/>
    <property type="match status" value="1"/>
</dbReference>
<keyword evidence="4" id="KW-0808">Transferase</keyword>
<gene>
    <name evidence="4" type="primary">siaD</name>
    <name evidence="4" type="ORF">ACFOOG_12995</name>
</gene>
<dbReference type="EC" id="2.7.7.65" evidence="1"/>
<dbReference type="SMART" id="SM00267">
    <property type="entry name" value="GGDEF"/>
    <property type="match status" value="1"/>
</dbReference>
<proteinExistence type="predicted"/>
<evidence type="ECO:0000256" key="2">
    <source>
        <dbReference type="ARBA" id="ARBA00034247"/>
    </source>
</evidence>
<dbReference type="NCBIfam" id="TIGR00254">
    <property type="entry name" value="GGDEF"/>
    <property type="match status" value="1"/>
</dbReference>
<dbReference type="CDD" id="cd01949">
    <property type="entry name" value="GGDEF"/>
    <property type="match status" value="1"/>
</dbReference>
<dbReference type="SUPFAM" id="SSF55073">
    <property type="entry name" value="Nucleotide cyclase"/>
    <property type="match status" value="1"/>
</dbReference>
<dbReference type="PROSITE" id="PS50887">
    <property type="entry name" value="GGDEF"/>
    <property type="match status" value="1"/>
</dbReference>
<evidence type="ECO:0000313" key="4">
    <source>
        <dbReference type="EMBL" id="MFC3853753.1"/>
    </source>
</evidence>
<dbReference type="InterPro" id="IPR043128">
    <property type="entry name" value="Rev_trsase/Diguanyl_cyclase"/>
</dbReference>
<evidence type="ECO:0000256" key="1">
    <source>
        <dbReference type="ARBA" id="ARBA00012528"/>
    </source>
</evidence>
<organism evidence="4 5">
    <name type="scientific">Saccharospirillum mangrovi</name>
    <dbReference type="NCBI Taxonomy" id="2161747"/>
    <lineage>
        <taxon>Bacteria</taxon>
        <taxon>Pseudomonadati</taxon>
        <taxon>Pseudomonadota</taxon>
        <taxon>Gammaproteobacteria</taxon>
        <taxon>Oceanospirillales</taxon>
        <taxon>Saccharospirillaceae</taxon>
        <taxon>Saccharospirillum</taxon>
    </lineage>
</organism>
<dbReference type="RefSeq" id="WP_380697202.1">
    <property type="nucleotide sequence ID" value="NZ_JBHRYR010000003.1"/>
</dbReference>
<dbReference type="PANTHER" id="PTHR45138">
    <property type="entry name" value="REGULATORY COMPONENTS OF SENSORY TRANSDUCTION SYSTEM"/>
    <property type="match status" value="1"/>
</dbReference>
<dbReference type="Gene3D" id="3.30.70.270">
    <property type="match status" value="1"/>
</dbReference>
<dbReference type="Proteomes" id="UP001595617">
    <property type="component" value="Unassembled WGS sequence"/>
</dbReference>
<dbReference type="GO" id="GO:0052621">
    <property type="term" value="F:diguanylate cyclase activity"/>
    <property type="evidence" value="ECO:0007669"/>
    <property type="project" value="UniProtKB-EC"/>
</dbReference>
<reference evidence="5" key="1">
    <citation type="journal article" date="2019" name="Int. J. Syst. Evol. Microbiol.">
        <title>The Global Catalogue of Microorganisms (GCM) 10K type strain sequencing project: providing services to taxonomists for standard genome sequencing and annotation.</title>
        <authorList>
            <consortium name="The Broad Institute Genomics Platform"/>
            <consortium name="The Broad Institute Genome Sequencing Center for Infectious Disease"/>
            <person name="Wu L."/>
            <person name="Ma J."/>
        </authorList>
    </citation>
    <scope>NUCLEOTIDE SEQUENCE [LARGE SCALE GENOMIC DNA]</scope>
    <source>
        <strain evidence="5">IBRC 10765</strain>
    </source>
</reference>
<feature type="domain" description="GGDEF" evidence="3">
    <location>
        <begin position="134"/>
        <end position="271"/>
    </location>
</feature>
<sequence length="271" mass="30781">MPFLPPLDEDIVVDEVQSLLDENSPDTDWKAITQRLLAVHEQQKRRLDKLLRISDGFGDLTHVENLSLTEQYKKQLRRLQKIARISDLYQRTMVELNESLKQAALHDPLTGLPNRRYMIERLREQVAREQRGANGFTLLMLDIDHFKGINDQYGHESGDHVLMAVATAIQQCLREYDVCARWGGEEFLVFLPGKAVVDAQVVASRVLDQVRRIDVGRVLGGAEQSLPAITLSAGVAEYLPKEHYEETIKRADQALYDAKGQGRDRSASRAH</sequence>
<name>A0ABV8A2E6_9GAMM</name>
<dbReference type="Pfam" id="PF00990">
    <property type="entry name" value="GGDEF"/>
    <property type="match status" value="1"/>
</dbReference>
<accession>A0ABV8A2E6</accession>
<evidence type="ECO:0000259" key="3">
    <source>
        <dbReference type="PROSITE" id="PS50887"/>
    </source>
</evidence>
<dbReference type="PANTHER" id="PTHR45138:SF9">
    <property type="entry name" value="DIGUANYLATE CYCLASE DGCM-RELATED"/>
    <property type="match status" value="1"/>
</dbReference>